<dbReference type="PANTHER" id="PTHR17490">
    <property type="entry name" value="SUA5"/>
    <property type="match status" value="1"/>
</dbReference>
<feature type="non-terminal residue" evidence="13">
    <location>
        <position position="130"/>
    </location>
</feature>
<dbReference type="PANTHER" id="PTHR17490:SF16">
    <property type="entry name" value="THREONYLCARBAMOYL-AMP SYNTHASE"/>
    <property type="match status" value="1"/>
</dbReference>
<evidence type="ECO:0000256" key="2">
    <source>
        <dbReference type="ARBA" id="ARBA00007663"/>
    </source>
</evidence>
<dbReference type="GO" id="GO:0003725">
    <property type="term" value="F:double-stranded RNA binding"/>
    <property type="evidence" value="ECO:0007669"/>
    <property type="project" value="InterPro"/>
</dbReference>
<keyword evidence="8" id="KW-0547">Nucleotide-binding</keyword>
<comment type="subcellular location">
    <subcellularLocation>
        <location evidence="1">Cytoplasm</location>
    </subcellularLocation>
</comment>
<protein>
    <recommendedName>
        <fullName evidence="10">L-threonylcarbamoyladenylate synthase</fullName>
        <ecNumber evidence="3">2.7.7.87</ecNumber>
    </recommendedName>
    <alternativeName>
        <fullName evidence="10">L-threonylcarbamoyladenylate synthase</fullName>
    </alternativeName>
</protein>
<dbReference type="GO" id="GO:0008033">
    <property type="term" value="P:tRNA processing"/>
    <property type="evidence" value="ECO:0007669"/>
    <property type="project" value="UniProtKB-KW"/>
</dbReference>
<comment type="similarity">
    <text evidence="2">Belongs to the SUA5 family.</text>
</comment>
<keyword evidence="5" id="KW-0808">Transferase</keyword>
<keyword evidence="7" id="KW-0548">Nucleotidyltransferase</keyword>
<dbReference type="EC" id="2.7.7.87" evidence="3"/>
<dbReference type="AlphaFoldDB" id="A0A382PJ21"/>
<dbReference type="Pfam" id="PF01300">
    <property type="entry name" value="Sua5_yciO_yrdC"/>
    <property type="match status" value="1"/>
</dbReference>
<evidence type="ECO:0000256" key="7">
    <source>
        <dbReference type="ARBA" id="ARBA00022695"/>
    </source>
</evidence>
<keyword evidence="9" id="KW-0067">ATP-binding</keyword>
<evidence type="ECO:0000256" key="3">
    <source>
        <dbReference type="ARBA" id="ARBA00012584"/>
    </source>
</evidence>
<dbReference type="InterPro" id="IPR006070">
    <property type="entry name" value="Sua5-like_dom"/>
</dbReference>
<evidence type="ECO:0000259" key="12">
    <source>
        <dbReference type="PROSITE" id="PS51163"/>
    </source>
</evidence>
<dbReference type="PROSITE" id="PS51163">
    <property type="entry name" value="YRDC"/>
    <property type="match status" value="1"/>
</dbReference>
<evidence type="ECO:0000256" key="1">
    <source>
        <dbReference type="ARBA" id="ARBA00004496"/>
    </source>
</evidence>
<evidence type="ECO:0000256" key="11">
    <source>
        <dbReference type="ARBA" id="ARBA00048366"/>
    </source>
</evidence>
<keyword evidence="4" id="KW-0963">Cytoplasm</keyword>
<evidence type="ECO:0000256" key="6">
    <source>
        <dbReference type="ARBA" id="ARBA00022694"/>
    </source>
</evidence>
<dbReference type="GO" id="GO:0005524">
    <property type="term" value="F:ATP binding"/>
    <property type="evidence" value="ECO:0007669"/>
    <property type="project" value="UniProtKB-KW"/>
</dbReference>
<dbReference type="InterPro" id="IPR050156">
    <property type="entry name" value="TC-AMP_synthase_SUA5"/>
</dbReference>
<keyword evidence="6" id="KW-0819">tRNA processing</keyword>
<dbReference type="Gene3D" id="3.90.870.10">
    <property type="entry name" value="DHBP synthase"/>
    <property type="match status" value="1"/>
</dbReference>
<reference evidence="13" key="1">
    <citation type="submission" date="2018-05" db="EMBL/GenBank/DDBJ databases">
        <authorList>
            <person name="Lanie J.A."/>
            <person name="Ng W.-L."/>
            <person name="Kazmierczak K.M."/>
            <person name="Andrzejewski T.M."/>
            <person name="Davidsen T.M."/>
            <person name="Wayne K.J."/>
            <person name="Tettelin H."/>
            <person name="Glass J.I."/>
            <person name="Rusch D."/>
            <person name="Podicherti R."/>
            <person name="Tsui H.-C.T."/>
            <person name="Winkler M.E."/>
        </authorList>
    </citation>
    <scope>NUCLEOTIDE SEQUENCE</scope>
</reference>
<proteinExistence type="inferred from homology"/>
<dbReference type="GO" id="GO:0000049">
    <property type="term" value="F:tRNA binding"/>
    <property type="evidence" value="ECO:0007669"/>
    <property type="project" value="TreeGrafter"/>
</dbReference>
<dbReference type="InterPro" id="IPR017945">
    <property type="entry name" value="DHBP_synth_RibB-like_a/b_dom"/>
</dbReference>
<evidence type="ECO:0000256" key="4">
    <source>
        <dbReference type="ARBA" id="ARBA00022490"/>
    </source>
</evidence>
<name>A0A382PJ21_9ZZZZ</name>
<dbReference type="EMBL" id="UINC01107683">
    <property type="protein sequence ID" value="SVC73236.1"/>
    <property type="molecule type" value="Genomic_DNA"/>
</dbReference>
<evidence type="ECO:0000256" key="5">
    <source>
        <dbReference type="ARBA" id="ARBA00022679"/>
    </source>
</evidence>
<comment type="catalytic activity">
    <reaction evidence="11">
        <text>L-threonine + hydrogencarbonate + ATP = L-threonylcarbamoyladenylate + diphosphate + H2O</text>
        <dbReference type="Rhea" id="RHEA:36407"/>
        <dbReference type="ChEBI" id="CHEBI:15377"/>
        <dbReference type="ChEBI" id="CHEBI:17544"/>
        <dbReference type="ChEBI" id="CHEBI:30616"/>
        <dbReference type="ChEBI" id="CHEBI:33019"/>
        <dbReference type="ChEBI" id="CHEBI:57926"/>
        <dbReference type="ChEBI" id="CHEBI:73682"/>
        <dbReference type="EC" id="2.7.7.87"/>
    </reaction>
</comment>
<evidence type="ECO:0000256" key="10">
    <source>
        <dbReference type="ARBA" id="ARBA00029774"/>
    </source>
</evidence>
<organism evidence="13">
    <name type="scientific">marine metagenome</name>
    <dbReference type="NCBI Taxonomy" id="408172"/>
    <lineage>
        <taxon>unclassified sequences</taxon>
        <taxon>metagenomes</taxon>
        <taxon>ecological metagenomes</taxon>
    </lineage>
</organism>
<sequence length="130" mass="14512">MEREINKALETLENGGTILYPTDTIWGIGCDATNTEAVQKIFKIKKRTESKALISLISNKEQLSKLVNLKKQYPKESRNPTTVIYQNVIGLAKNLLASNSSAAIRLVQDSFCKELIQRFNKPIVSTSANI</sequence>
<dbReference type="SUPFAM" id="SSF55821">
    <property type="entry name" value="YrdC/RibB"/>
    <property type="match status" value="1"/>
</dbReference>
<evidence type="ECO:0000256" key="8">
    <source>
        <dbReference type="ARBA" id="ARBA00022741"/>
    </source>
</evidence>
<accession>A0A382PJ21</accession>
<evidence type="ECO:0000256" key="9">
    <source>
        <dbReference type="ARBA" id="ARBA00022840"/>
    </source>
</evidence>
<dbReference type="GO" id="GO:0061710">
    <property type="term" value="F:L-threonylcarbamoyladenylate synthase"/>
    <property type="evidence" value="ECO:0007669"/>
    <property type="project" value="UniProtKB-EC"/>
</dbReference>
<evidence type="ECO:0000313" key="13">
    <source>
        <dbReference type="EMBL" id="SVC73236.1"/>
    </source>
</evidence>
<dbReference type="GO" id="GO:0005737">
    <property type="term" value="C:cytoplasm"/>
    <property type="evidence" value="ECO:0007669"/>
    <property type="project" value="UniProtKB-SubCell"/>
</dbReference>
<feature type="domain" description="YrdC-like" evidence="12">
    <location>
        <begin position="2"/>
        <end position="130"/>
    </location>
</feature>
<dbReference type="GO" id="GO:0006450">
    <property type="term" value="P:regulation of translational fidelity"/>
    <property type="evidence" value="ECO:0007669"/>
    <property type="project" value="TreeGrafter"/>
</dbReference>
<gene>
    <name evidence="13" type="ORF">METZ01_LOCUS326090</name>
</gene>